<evidence type="ECO:0000313" key="4">
    <source>
        <dbReference type="Proteomes" id="UP000295008"/>
    </source>
</evidence>
<comment type="caution">
    <text evidence="3">The sequence shown here is derived from an EMBL/GenBank/DDBJ whole genome shotgun (WGS) entry which is preliminary data.</text>
</comment>
<dbReference type="Gene3D" id="3.40.50.620">
    <property type="entry name" value="HUPs"/>
    <property type="match status" value="1"/>
</dbReference>
<dbReference type="PANTHER" id="PTHR43169:SF2">
    <property type="entry name" value="NAD_GMP SYNTHASE DOMAIN-CONTAINING PROTEIN"/>
    <property type="match status" value="1"/>
</dbReference>
<name>A0A4R1RE91_HYDET</name>
<dbReference type="InterPro" id="IPR052188">
    <property type="entry name" value="Ni-pincer_cofactor_biosynth"/>
</dbReference>
<dbReference type="OrthoDB" id="9776919at2"/>
<dbReference type="Proteomes" id="UP000295008">
    <property type="component" value="Unassembled WGS sequence"/>
</dbReference>
<organism evidence="3 4">
    <name type="scientific">Hydrogenispora ethanolica</name>
    <dbReference type="NCBI Taxonomy" id="1082276"/>
    <lineage>
        <taxon>Bacteria</taxon>
        <taxon>Bacillati</taxon>
        <taxon>Bacillota</taxon>
        <taxon>Hydrogenispora</taxon>
    </lineage>
</organism>
<dbReference type="PIRSF" id="PIRSF006661">
    <property type="entry name" value="PP-lp_UCP006661"/>
    <property type="match status" value="1"/>
</dbReference>
<sequence length="266" mass="29469">MTKLERLQQILTECGSVLVAYSGGVDSTFLLKVALDVLPGRAVAVTALSETYPAHELETATRVAQSLGAKHITIETSELDIPEFQGNPPDRCYYCKKELFGKLRQMAADLGLATLVDGTNADDSNDYRPGMRACKELGVRSPLQEAGFTKQEIRDLSKEYNLPTWDLPSFACLSSRFPYGTTITKEGVLRVGQGEDLLRGLGFKQFRLRDHGTIARVEIAMEQLQLLLDNRVAIVQQLKALGYQYITLDLEGYRTGSMNEVLSISQ</sequence>
<feature type="domain" description="NAD/GMP synthase" evidence="2">
    <location>
        <begin position="13"/>
        <end position="77"/>
    </location>
</feature>
<evidence type="ECO:0000313" key="3">
    <source>
        <dbReference type="EMBL" id="TCL64215.1"/>
    </source>
</evidence>
<dbReference type="InterPro" id="IPR014729">
    <property type="entry name" value="Rossmann-like_a/b/a_fold"/>
</dbReference>
<accession>A0A4R1RE91</accession>
<feature type="active site" description="Nucleophile and sulfur donor" evidence="1">
    <location>
        <position position="172"/>
    </location>
</feature>
<proteinExistence type="predicted"/>
<dbReference type="AlphaFoldDB" id="A0A4R1RE91"/>
<evidence type="ECO:0000259" key="2">
    <source>
        <dbReference type="Pfam" id="PF02540"/>
    </source>
</evidence>
<dbReference type="InterPro" id="IPR022310">
    <property type="entry name" value="NAD/GMP_synthase"/>
</dbReference>
<dbReference type="CDD" id="cd01990">
    <property type="entry name" value="LarE-like"/>
    <property type="match status" value="1"/>
</dbReference>
<dbReference type="EMBL" id="SLUN01000019">
    <property type="protein sequence ID" value="TCL64215.1"/>
    <property type="molecule type" value="Genomic_DNA"/>
</dbReference>
<dbReference type="SUPFAM" id="SSF52402">
    <property type="entry name" value="Adenine nucleotide alpha hydrolases-like"/>
    <property type="match status" value="1"/>
</dbReference>
<dbReference type="GO" id="GO:0016783">
    <property type="term" value="F:sulfurtransferase activity"/>
    <property type="evidence" value="ECO:0007669"/>
    <property type="project" value="InterPro"/>
</dbReference>
<dbReference type="PANTHER" id="PTHR43169">
    <property type="entry name" value="EXSB FAMILY PROTEIN"/>
    <property type="match status" value="1"/>
</dbReference>
<keyword evidence="4" id="KW-1185">Reference proteome</keyword>
<dbReference type="RefSeq" id="WP_132015163.1">
    <property type="nucleotide sequence ID" value="NZ_SLUN01000019.1"/>
</dbReference>
<gene>
    <name evidence="3" type="ORF">EDC14_101920</name>
</gene>
<dbReference type="NCBIfam" id="TIGR00268">
    <property type="entry name" value="ATP-dependent sacrificial sulfur transferase LarE"/>
    <property type="match status" value="1"/>
</dbReference>
<evidence type="ECO:0000256" key="1">
    <source>
        <dbReference type="PIRSR" id="PIRSR006661-1"/>
    </source>
</evidence>
<protein>
    <recommendedName>
        <fullName evidence="2">NAD/GMP synthase domain-containing protein</fullName>
    </recommendedName>
</protein>
<reference evidence="3 4" key="1">
    <citation type="submission" date="2019-03" db="EMBL/GenBank/DDBJ databases">
        <title>Genomic Encyclopedia of Type Strains, Phase IV (KMG-IV): sequencing the most valuable type-strain genomes for metagenomic binning, comparative biology and taxonomic classification.</title>
        <authorList>
            <person name="Goeker M."/>
        </authorList>
    </citation>
    <scope>NUCLEOTIDE SEQUENCE [LARGE SCALE GENOMIC DNA]</scope>
    <source>
        <strain evidence="3 4">LX-B</strain>
    </source>
</reference>
<dbReference type="Pfam" id="PF02540">
    <property type="entry name" value="NAD_synthase"/>
    <property type="match status" value="1"/>
</dbReference>
<dbReference type="InterPro" id="IPR005232">
    <property type="entry name" value="LarE"/>
</dbReference>
<dbReference type="GO" id="GO:0006163">
    <property type="term" value="P:purine nucleotide metabolic process"/>
    <property type="evidence" value="ECO:0007669"/>
    <property type="project" value="UniProtKB-ARBA"/>
</dbReference>